<feature type="region of interest" description="Disordered" evidence="1">
    <location>
        <begin position="1"/>
        <end position="33"/>
    </location>
</feature>
<keyword evidence="3" id="KW-1185">Reference proteome</keyword>
<proteinExistence type="predicted"/>
<sequence length="209" mass="23963">MKRRRAGESADDLALMTSSVTSSQSADGLKEQSQESAGSLYIQTQKEATQSSRKLLFTSRCYSEIAIAKRCRLHKLIRQRFALELKIQQEDFALITSRKIQSRKLCISSRKLYVSSRKLKHRDARKEEVAKRGNRRKISSHSDEPAAKQLTIYEEFRTNIQGREFVYGSSDIKSYISPSSLFRKVPLEEFDAHSFCLHPVIEPRSTVNS</sequence>
<accession>A0A2Z7CKE2</accession>
<gene>
    <name evidence="2" type="ORF">F511_16849</name>
</gene>
<evidence type="ECO:0000256" key="1">
    <source>
        <dbReference type="SAM" id="MobiDB-lite"/>
    </source>
</evidence>
<evidence type="ECO:0000313" key="3">
    <source>
        <dbReference type="Proteomes" id="UP000250235"/>
    </source>
</evidence>
<dbReference type="EMBL" id="KQ996412">
    <property type="protein sequence ID" value="KZV45266.1"/>
    <property type="molecule type" value="Genomic_DNA"/>
</dbReference>
<name>A0A2Z7CKE2_9LAMI</name>
<feature type="region of interest" description="Disordered" evidence="1">
    <location>
        <begin position="124"/>
        <end position="144"/>
    </location>
</feature>
<feature type="compositionally biased region" description="Polar residues" evidence="1">
    <location>
        <begin position="16"/>
        <end position="26"/>
    </location>
</feature>
<dbReference type="AlphaFoldDB" id="A0A2Z7CKE2"/>
<organism evidence="2 3">
    <name type="scientific">Dorcoceras hygrometricum</name>
    <dbReference type="NCBI Taxonomy" id="472368"/>
    <lineage>
        <taxon>Eukaryota</taxon>
        <taxon>Viridiplantae</taxon>
        <taxon>Streptophyta</taxon>
        <taxon>Embryophyta</taxon>
        <taxon>Tracheophyta</taxon>
        <taxon>Spermatophyta</taxon>
        <taxon>Magnoliopsida</taxon>
        <taxon>eudicotyledons</taxon>
        <taxon>Gunneridae</taxon>
        <taxon>Pentapetalae</taxon>
        <taxon>asterids</taxon>
        <taxon>lamiids</taxon>
        <taxon>Lamiales</taxon>
        <taxon>Gesneriaceae</taxon>
        <taxon>Didymocarpoideae</taxon>
        <taxon>Trichosporeae</taxon>
        <taxon>Loxocarpinae</taxon>
        <taxon>Dorcoceras</taxon>
    </lineage>
</organism>
<reference evidence="2 3" key="1">
    <citation type="journal article" date="2015" name="Proc. Natl. Acad. Sci. U.S.A.">
        <title>The resurrection genome of Boea hygrometrica: A blueprint for survival of dehydration.</title>
        <authorList>
            <person name="Xiao L."/>
            <person name="Yang G."/>
            <person name="Zhang L."/>
            <person name="Yang X."/>
            <person name="Zhao S."/>
            <person name="Ji Z."/>
            <person name="Zhou Q."/>
            <person name="Hu M."/>
            <person name="Wang Y."/>
            <person name="Chen M."/>
            <person name="Xu Y."/>
            <person name="Jin H."/>
            <person name="Xiao X."/>
            <person name="Hu G."/>
            <person name="Bao F."/>
            <person name="Hu Y."/>
            <person name="Wan P."/>
            <person name="Li L."/>
            <person name="Deng X."/>
            <person name="Kuang T."/>
            <person name="Xiang C."/>
            <person name="Zhu J.K."/>
            <person name="Oliver M.J."/>
            <person name="He Y."/>
        </authorList>
    </citation>
    <scope>NUCLEOTIDE SEQUENCE [LARGE SCALE GENOMIC DNA]</scope>
    <source>
        <strain evidence="3">cv. XS01</strain>
    </source>
</reference>
<protein>
    <submittedName>
        <fullName evidence="2">Uncharacterized protein</fullName>
    </submittedName>
</protein>
<dbReference type="Proteomes" id="UP000250235">
    <property type="component" value="Unassembled WGS sequence"/>
</dbReference>
<evidence type="ECO:0000313" key="2">
    <source>
        <dbReference type="EMBL" id="KZV45266.1"/>
    </source>
</evidence>